<dbReference type="PANTHER" id="PTHR22889:SF0">
    <property type="entry name" value="WD REPEAT-CONTAINING PROTEIN 89"/>
    <property type="match status" value="1"/>
</dbReference>
<reference evidence="5" key="1">
    <citation type="submission" date="2023-07" db="EMBL/GenBank/DDBJ databases">
        <authorList>
            <consortium name="AG Swart"/>
            <person name="Singh M."/>
            <person name="Singh A."/>
            <person name="Seah K."/>
            <person name="Emmerich C."/>
        </authorList>
    </citation>
    <scope>NUCLEOTIDE SEQUENCE</scope>
    <source>
        <strain evidence="5">DP1</strain>
    </source>
</reference>
<comment type="caution">
    <text evidence="5">The sequence shown here is derived from an EMBL/GenBank/DDBJ whole genome shotgun (WGS) entry which is preliminary data.</text>
</comment>
<evidence type="ECO:0000256" key="3">
    <source>
        <dbReference type="PROSITE-ProRule" id="PRU00221"/>
    </source>
</evidence>
<keyword evidence="1 3" id="KW-0853">WD repeat</keyword>
<dbReference type="PANTHER" id="PTHR22889">
    <property type="entry name" value="WD REPEAT-CONTAINING PROTEIN 89"/>
    <property type="match status" value="1"/>
</dbReference>
<keyword evidence="6" id="KW-1185">Reference proteome</keyword>
<protein>
    <submittedName>
        <fullName evidence="5">Uncharacterized protein</fullName>
    </submittedName>
</protein>
<dbReference type="EMBL" id="CAMPGE010012443">
    <property type="protein sequence ID" value="CAI2371210.1"/>
    <property type="molecule type" value="Genomic_DNA"/>
</dbReference>
<dbReference type="Proteomes" id="UP001295684">
    <property type="component" value="Unassembled WGS sequence"/>
</dbReference>
<sequence>MELIEENVQYRLYDRRSNFRKFNEFAFPEEIFSLSLKYNLMDKTEVISANTDFSLTTFKIQNEGFTPDLEFKGHADRISEVKFSDINDEHLQNAVISVSYDKTLKLWDKRAAECIFSVNSPNSRELYCVDNTGKQIIAGSHESVMIWDLRKMKVLHHFTELHCDEVTKVEYSASNPNLILTSGEDCVCNLLDLENAEKEDDYVEATYTSEQPLASCGFIGDTGLAYLITSINTVEILSLETMLPVKTLDNFDYDINYAIQAQFLDDRMLFFMGNNLGEAYIYQYDKEHNDFQFLDMILTSDQDSADPESTESIVIRNAFCIDQENIAVSTDRGDLYHYRHNPEEEEKTSLEINHEFKIEASKEEHQNGVLEENEEIIEDTQESCEARQARKKRRFKPF</sequence>
<dbReference type="InterPro" id="IPR001680">
    <property type="entry name" value="WD40_rpt"/>
</dbReference>
<evidence type="ECO:0000313" key="6">
    <source>
        <dbReference type="Proteomes" id="UP001295684"/>
    </source>
</evidence>
<evidence type="ECO:0000256" key="2">
    <source>
        <dbReference type="ARBA" id="ARBA00022737"/>
    </source>
</evidence>
<dbReference type="Gene3D" id="2.130.10.10">
    <property type="entry name" value="YVTN repeat-like/Quinoprotein amine dehydrogenase"/>
    <property type="match status" value="1"/>
</dbReference>
<dbReference type="SUPFAM" id="SSF50978">
    <property type="entry name" value="WD40 repeat-like"/>
    <property type="match status" value="1"/>
</dbReference>
<gene>
    <name evidence="5" type="ORF">ECRASSUSDP1_LOCUS12530</name>
</gene>
<feature type="repeat" description="WD" evidence="3">
    <location>
        <begin position="71"/>
        <end position="117"/>
    </location>
</feature>
<dbReference type="InterPro" id="IPR036322">
    <property type="entry name" value="WD40_repeat_dom_sf"/>
</dbReference>
<feature type="compositionally biased region" description="Acidic residues" evidence="4">
    <location>
        <begin position="371"/>
        <end position="382"/>
    </location>
</feature>
<feature type="region of interest" description="Disordered" evidence="4">
    <location>
        <begin position="361"/>
        <end position="382"/>
    </location>
</feature>
<dbReference type="InterPro" id="IPR039328">
    <property type="entry name" value="WDR89"/>
</dbReference>
<dbReference type="Pfam" id="PF00400">
    <property type="entry name" value="WD40"/>
    <property type="match status" value="1"/>
</dbReference>
<keyword evidence="2" id="KW-0677">Repeat</keyword>
<dbReference type="SMART" id="SM00320">
    <property type="entry name" value="WD40"/>
    <property type="match status" value="3"/>
</dbReference>
<accession>A0AAD1UQD8</accession>
<proteinExistence type="predicted"/>
<evidence type="ECO:0000256" key="1">
    <source>
        <dbReference type="ARBA" id="ARBA00022574"/>
    </source>
</evidence>
<dbReference type="PROSITE" id="PS50082">
    <property type="entry name" value="WD_REPEATS_2"/>
    <property type="match status" value="1"/>
</dbReference>
<dbReference type="InterPro" id="IPR015943">
    <property type="entry name" value="WD40/YVTN_repeat-like_dom_sf"/>
</dbReference>
<organism evidence="5 6">
    <name type="scientific">Euplotes crassus</name>
    <dbReference type="NCBI Taxonomy" id="5936"/>
    <lineage>
        <taxon>Eukaryota</taxon>
        <taxon>Sar</taxon>
        <taxon>Alveolata</taxon>
        <taxon>Ciliophora</taxon>
        <taxon>Intramacronucleata</taxon>
        <taxon>Spirotrichea</taxon>
        <taxon>Hypotrichia</taxon>
        <taxon>Euplotida</taxon>
        <taxon>Euplotidae</taxon>
        <taxon>Moneuplotes</taxon>
    </lineage>
</organism>
<dbReference type="AlphaFoldDB" id="A0AAD1UQD8"/>
<evidence type="ECO:0000256" key="4">
    <source>
        <dbReference type="SAM" id="MobiDB-lite"/>
    </source>
</evidence>
<name>A0AAD1UQD8_EUPCR</name>
<evidence type="ECO:0000313" key="5">
    <source>
        <dbReference type="EMBL" id="CAI2371210.1"/>
    </source>
</evidence>